<evidence type="ECO:0000313" key="2">
    <source>
        <dbReference type="Proteomes" id="UP000198784"/>
    </source>
</evidence>
<name>A0A1I5WJ63_9PSED</name>
<dbReference type="Proteomes" id="UP000198784">
    <property type="component" value="Unassembled WGS sequence"/>
</dbReference>
<accession>A0A1I5WJ63</accession>
<protein>
    <submittedName>
        <fullName evidence="1">Uncharacterized protein</fullName>
    </submittedName>
</protein>
<gene>
    <name evidence="1" type="ORF">SAMN05216190_14039</name>
</gene>
<organism evidence="1 2">
    <name type="scientific">Pseudomonas borbori</name>
    <dbReference type="NCBI Taxonomy" id="289003"/>
    <lineage>
        <taxon>Bacteria</taxon>
        <taxon>Pseudomonadati</taxon>
        <taxon>Pseudomonadota</taxon>
        <taxon>Gammaproteobacteria</taxon>
        <taxon>Pseudomonadales</taxon>
        <taxon>Pseudomonadaceae</taxon>
        <taxon>Pseudomonas</taxon>
    </lineage>
</organism>
<dbReference type="STRING" id="289003.SAMN05216190_14039"/>
<reference evidence="2" key="1">
    <citation type="submission" date="2016-10" db="EMBL/GenBank/DDBJ databases">
        <authorList>
            <person name="Varghese N."/>
            <person name="Submissions S."/>
        </authorList>
    </citation>
    <scope>NUCLEOTIDE SEQUENCE [LARGE SCALE GENOMIC DNA]</scope>
    <source>
        <strain evidence="2">DSM 17834</strain>
    </source>
</reference>
<dbReference type="EMBL" id="FOWX01000040">
    <property type="protein sequence ID" value="SFQ19862.1"/>
    <property type="molecule type" value="Genomic_DNA"/>
</dbReference>
<keyword evidence="2" id="KW-1185">Reference proteome</keyword>
<evidence type="ECO:0000313" key="1">
    <source>
        <dbReference type="EMBL" id="SFQ19862.1"/>
    </source>
</evidence>
<dbReference type="RefSeq" id="WP_090505357.1">
    <property type="nucleotide sequence ID" value="NZ_FOWX01000040.1"/>
</dbReference>
<sequence length="85" mass="9452">MESFWFCDDCLFAEAYDDYSALSLHHTADDVDARIAAIRDGLTRLMPISADFDADAGWGVDPFSRSPCDGCGSPLHGPRHRFTRL</sequence>
<dbReference type="AlphaFoldDB" id="A0A1I5WJ63"/>
<dbReference type="OrthoDB" id="6912571at2"/>
<proteinExistence type="predicted"/>